<reference evidence="4" key="2">
    <citation type="journal article" date="2024" name="Plant">
        <title>Genomic evolution and insights into agronomic trait innovations of Sesamum species.</title>
        <authorList>
            <person name="Miao H."/>
            <person name="Wang L."/>
            <person name="Qu L."/>
            <person name="Liu H."/>
            <person name="Sun Y."/>
            <person name="Le M."/>
            <person name="Wang Q."/>
            <person name="Wei S."/>
            <person name="Zheng Y."/>
            <person name="Lin W."/>
            <person name="Duan Y."/>
            <person name="Cao H."/>
            <person name="Xiong S."/>
            <person name="Wang X."/>
            <person name="Wei L."/>
            <person name="Li C."/>
            <person name="Ma Q."/>
            <person name="Ju M."/>
            <person name="Zhao R."/>
            <person name="Li G."/>
            <person name="Mu C."/>
            <person name="Tian Q."/>
            <person name="Mei H."/>
            <person name="Zhang T."/>
            <person name="Gao T."/>
            <person name="Zhang H."/>
        </authorList>
    </citation>
    <scope>NUCLEOTIDE SEQUENCE</scope>
    <source>
        <strain evidence="4">G01</strain>
    </source>
</reference>
<dbReference type="InterPro" id="IPR004883">
    <property type="entry name" value="LOB"/>
</dbReference>
<comment type="similarity">
    <text evidence="1">Belongs to the LOB domain-containing protein family.</text>
</comment>
<sequence length="176" mass="20189">MNSSRCAACKHLRRRCPSDCIFSPYFPANNPRRFAYVHKIYGASNVGKILQDLPVSRRAEAADSLYYEAYCRIKDPVYGCVGLITILHQQIYDAQCQLARIKRRLLRLVVSHRVKSSSIDNENVGPSFLPDQNGVPIRPHIMISPLGLISFSVVFRLVHLVYSFYCLLIDWGEKWK</sequence>
<keyword evidence="2" id="KW-0812">Transmembrane</keyword>
<evidence type="ECO:0000256" key="1">
    <source>
        <dbReference type="ARBA" id="ARBA00005474"/>
    </source>
</evidence>
<dbReference type="Pfam" id="PF03195">
    <property type="entry name" value="LOB"/>
    <property type="match status" value="1"/>
</dbReference>
<organism evidence="4">
    <name type="scientific">Sesamum angustifolium</name>
    <dbReference type="NCBI Taxonomy" id="2727405"/>
    <lineage>
        <taxon>Eukaryota</taxon>
        <taxon>Viridiplantae</taxon>
        <taxon>Streptophyta</taxon>
        <taxon>Embryophyta</taxon>
        <taxon>Tracheophyta</taxon>
        <taxon>Spermatophyta</taxon>
        <taxon>Magnoliopsida</taxon>
        <taxon>eudicotyledons</taxon>
        <taxon>Gunneridae</taxon>
        <taxon>Pentapetalae</taxon>
        <taxon>asterids</taxon>
        <taxon>lamiids</taxon>
        <taxon>Lamiales</taxon>
        <taxon>Pedaliaceae</taxon>
        <taxon>Sesamum</taxon>
    </lineage>
</organism>
<dbReference type="EMBL" id="JACGWK010000002">
    <property type="protein sequence ID" value="KAL0371532.1"/>
    <property type="molecule type" value="Genomic_DNA"/>
</dbReference>
<dbReference type="PROSITE" id="PS50891">
    <property type="entry name" value="LOB"/>
    <property type="match status" value="1"/>
</dbReference>
<dbReference type="AlphaFoldDB" id="A0AAW2QUB9"/>
<keyword evidence="2" id="KW-1133">Transmembrane helix</keyword>
<evidence type="ECO:0000313" key="4">
    <source>
        <dbReference type="EMBL" id="KAL0371532.1"/>
    </source>
</evidence>
<name>A0AAW2QUB9_9LAMI</name>
<evidence type="ECO:0000256" key="2">
    <source>
        <dbReference type="SAM" id="Phobius"/>
    </source>
</evidence>
<feature type="transmembrane region" description="Helical" evidence="2">
    <location>
        <begin position="146"/>
        <end position="168"/>
    </location>
</feature>
<reference evidence="4" key="1">
    <citation type="submission" date="2020-06" db="EMBL/GenBank/DDBJ databases">
        <authorList>
            <person name="Li T."/>
            <person name="Hu X."/>
            <person name="Zhang T."/>
            <person name="Song X."/>
            <person name="Zhang H."/>
            <person name="Dai N."/>
            <person name="Sheng W."/>
            <person name="Hou X."/>
            <person name="Wei L."/>
        </authorList>
    </citation>
    <scope>NUCLEOTIDE SEQUENCE</scope>
    <source>
        <strain evidence="4">G01</strain>
        <tissue evidence="4">Leaf</tissue>
    </source>
</reference>
<accession>A0AAW2QUB9</accession>
<keyword evidence="2" id="KW-0472">Membrane</keyword>
<feature type="domain" description="LOB" evidence="3">
    <location>
        <begin position="4"/>
        <end position="105"/>
    </location>
</feature>
<evidence type="ECO:0000259" key="3">
    <source>
        <dbReference type="PROSITE" id="PS50891"/>
    </source>
</evidence>
<dbReference type="PANTHER" id="PTHR31301">
    <property type="entry name" value="LOB DOMAIN-CONTAINING PROTEIN 4-RELATED"/>
    <property type="match status" value="1"/>
</dbReference>
<gene>
    <name evidence="4" type="ORF">Sangu_0471300</name>
</gene>
<protein>
    <submittedName>
        <fullName evidence="4">LOB domain-containing protein 23</fullName>
    </submittedName>
</protein>
<proteinExistence type="inferred from homology"/>
<dbReference type="PANTHER" id="PTHR31301:SF120">
    <property type="entry name" value="LOB DOMAIN-CONTAINING PROTEIN 23-RELATED"/>
    <property type="match status" value="1"/>
</dbReference>
<comment type="caution">
    <text evidence="4">The sequence shown here is derived from an EMBL/GenBank/DDBJ whole genome shotgun (WGS) entry which is preliminary data.</text>
</comment>